<feature type="region of interest" description="Disordered" evidence="1">
    <location>
        <begin position="72"/>
        <end position="110"/>
    </location>
</feature>
<dbReference type="InterPro" id="IPR006644">
    <property type="entry name" value="Cadg"/>
</dbReference>
<dbReference type="Pfam" id="PF05345">
    <property type="entry name" value="He_PIG"/>
    <property type="match status" value="2"/>
</dbReference>
<dbReference type="Gene3D" id="2.60.40.10">
    <property type="entry name" value="Immunoglobulins"/>
    <property type="match status" value="2"/>
</dbReference>
<name>A0A0J0XZ37_9TREE</name>
<dbReference type="Proteomes" id="UP000053611">
    <property type="component" value="Unassembled WGS sequence"/>
</dbReference>
<evidence type="ECO:0000256" key="1">
    <source>
        <dbReference type="SAM" id="MobiDB-lite"/>
    </source>
</evidence>
<accession>A0A0J0XZ37</accession>
<evidence type="ECO:0000313" key="5">
    <source>
        <dbReference type="Proteomes" id="UP000053611"/>
    </source>
</evidence>
<feature type="transmembrane region" description="Helical" evidence="2">
    <location>
        <begin position="145"/>
        <end position="162"/>
    </location>
</feature>
<gene>
    <name evidence="4" type="ORF">CC85DRAFT_310231</name>
</gene>
<feature type="compositionally biased region" description="Basic residues" evidence="1">
    <location>
        <begin position="1027"/>
        <end position="1037"/>
    </location>
</feature>
<keyword evidence="2" id="KW-0812">Transmembrane</keyword>
<feature type="compositionally biased region" description="Polar residues" evidence="1">
    <location>
        <begin position="793"/>
        <end position="816"/>
    </location>
</feature>
<dbReference type="OrthoDB" id="414243at2759"/>
<dbReference type="InterPro" id="IPR013783">
    <property type="entry name" value="Ig-like_fold"/>
</dbReference>
<protein>
    <recommendedName>
        <fullName evidence="3">Dystroglycan-type cadherin-like domain-containing protein</fullName>
    </recommendedName>
</protein>
<dbReference type="GO" id="GO:0016020">
    <property type="term" value="C:membrane"/>
    <property type="evidence" value="ECO:0007669"/>
    <property type="project" value="InterPro"/>
</dbReference>
<feature type="compositionally biased region" description="Polar residues" evidence="1">
    <location>
        <begin position="650"/>
        <end position="659"/>
    </location>
</feature>
<feature type="compositionally biased region" description="Low complexity" evidence="1">
    <location>
        <begin position="821"/>
        <end position="830"/>
    </location>
</feature>
<keyword evidence="2" id="KW-0472">Membrane</keyword>
<feature type="region of interest" description="Disordered" evidence="1">
    <location>
        <begin position="640"/>
        <end position="669"/>
    </location>
</feature>
<keyword evidence="2" id="KW-1133">Transmembrane helix</keyword>
<feature type="region of interest" description="Disordered" evidence="1">
    <location>
        <begin position="902"/>
        <end position="922"/>
    </location>
</feature>
<keyword evidence="5" id="KW-1185">Reference proteome</keyword>
<dbReference type="SMART" id="SM00736">
    <property type="entry name" value="CADG"/>
    <property type="match status" value="2"/>
</dbReference>
<dbReference type="AlphaFoldDB" id="A0A0J0XZ37"/>
<evidence type="ECO:0000313" key="4">
    <source>
        <dbReference type="EMBL" id="KLT46301.1"/>
    </source>
</evidence>
<feature type="transmembrane region" description="Helical" evidence="2">
    <location>
        <begin position="603"/>
        <end position="622"/>
    </location>
</feature>
<evidence type="ECO:0000256" key="2">
    <source>
        <dbReference type="SAM" id="Phobius"/>
    </source>
</evidence>
<dbReference type="SUPFAM" id="SSF49313">
    <property type="entry name" value="Cadherin-like"/>
    <property type="match status" value="3"/>
</dbReference>
<evidence type="ECO:0000259" key="3">
    <source>
        <dbReference type="SMART" id="SM00736"/>
    </source>
</evidence>
<feature type="region of interest" description="Disordered" evidence="1">
    <location>
        <begin position="1017"/>
        <end position="1072"/>
    </location>
</feature>
<sequence length="1072" mass="113488">MARTCPLPLTASPRLASPSCRSLSVRSLLSTTLHCNHLRSTHSLQSRRSFHLCQPIPRILCLIPPSPAAGLSVTQSPYSPPTPSSPSRPAQLLAPVHPTKAESARTPGPCPPLSMTGSVVGCPSLLKPVSFNQLTHQSANAMRCVLALLVALLGLLNLVAAAPRITIPLASQQPPVARVGQDFLFSILPGSFASNSTVTYAATSLPPWLQFSPSNPAFYGKPTAADVGQYNVTLAATDATGTANSTFTLIVSNYSAPILVMDFDRQIADPSLADIASAKVMPGGNGVSVPPYWSFALGWNGNMFKRPDTNGNGNLFYTAHVRGTAGLPDWLIWSNTTFTFNGVAPANGSYEVVVTASDYWNYTATSASFVFSVGDGAVIENSKAWPGIKTTSRSYINHALDLSGMLLNGEKLDAAQVEATPDLSSTRWLSYDNTTRTISGVTPDALVNGTIAPFNVPVTLSSANSSNTLSYVSYLNISVLPYAFTDFQLSTTNVPAGQTFQFDVSKYLVNKTTTATINATVVPGEAAAWLLYHPDNYTLVGTPPANITYTSMNITFMADAEGAVSSTNVTMPIDGVTGPQGEGEPAPIPIAPSKGGLSKKNKIIIGVVVGVVGLLILLAAILCCCCLRKRKAAAATKEAPYHNKEGTPETLVNTPNGKKSLQGDGASPVITKMSDSPRKYIKGLFGTVNEPSLPTINSKDSAFHSSRPGSNASSFMCAGELLATAGPHDVGPRRLSDFTQSAPSAESLASWESQPSMHWSGEDEYLEPLYESEGFEALSPTTDPSAPPPSETGASQLMTPTFGPTLTSAGPSQDKQGTGSGPYPSYVPGPQGDIPRPRAGFVPSYPRWIKKGERGPPLSSDDVSLYFSEFDKDNSSRNIVSSRSLVASRSLDSFAGQGSEIVGTSSGSRLSHNSQSNNSNAWWKGSNMSSLLNRSDDSYAGEAVVATAQRQSLDTQRSSLLPNEVIDFTGGRDRDLDVDISPLTGGNSPAISAHPVTPTTPDRPVSYLVVPSYVHPMYSPPKNASPARRHSSSRRTQARVSPIPTRDHILRGEPPAEVMYSAPLDKAHGHAL</sequence>
<proteinExistence type="predicted"/>
<reference evidence="4 5" key="1">
    <citation type="submission" date="2015-03" db="EMBL/GenBank/DDBJ databases">
        <title>Genomics and transcriptomics of the oil-accumulating basidiomycete yeast T. oleaginosus allow insights into substrate utilization and the diverse evolutionary trajectories of mating systems in fungi.</title>
        <authorList>
            <consortium name="DOE Joint Genome Institute"/>
            <person name="Kourist R."/>
            <person name="Kracht O."/>
            <person name="Bracharz F."/>
            <person name="Lipzen A."/>
            <person name="Nolan M."/>
            <person name="Ohm R."/>
            <person name="Grigoriev I."/>
            <person name="Sun S."/>
            <person name="Heitman J."/>
            <person name="Bruck T."/>
            <person name="Nowrousian M."/>
        </authorList>
    </citation>
    <scope>NUCLEOTIDE SEQUENCE [LARGE SCALE GENOMIC DNA]</scope>
    <source>
        <strain evidence="4 5">IBC0246</strain>
    </source>
</reference>
<feature type="domain" description="Dystroglycan-type cadherin-like" evidence="3">
    <location>
        <begin position="165"/>
        <end position="257"/>
    </location>
</feature>
<feature type="domain" description="Dystroglycan-type cadherin-like" evidence="3">
    <location>
        <begin position="284"/>
        <end position="380"/>
    </location>
</feature>
<dbReference type="GO" id="GO:0005509">
    <property type="term" value="F:calcium ion binding"/>
    <property type="evidence" value="ECO:0007669"/>
    <property type="project" value="InterPro"/>
</dbReference>
<dbReference type="InterPro" id="IPR015919">
    <property type="entry name" value="Cadherin-like_sf"/>
</dbReference>
<dbReference type="STRING" id="879819.A0A0J0XZ37"/>
<feature type="region of interest" description="Disordered" evidence="1">
    <location>
        <begin position="776"/>
        <end position="840"/>
    </location>
</feature>
<organism evidence="4 5">
    <name type="scientific">Cutaneotrichosporon oleaginosum</name>
    <dbReference type="NCBI Taxonomy" id="879819"/>
    <lineage>
        <taxon>Eukaryota</taxon>
        <taxon>Fungi</taxon>
        <taxon>Dikarya</taxon>
        <taxon>Basidiomycota</taxon>
        <taxon>Agaricomycotina</taxon>
        <taxon>Tremellomycetes</taxon>
        <taxon>Trichosporonales</taxon>
        <taxon>Trichosporonaceae</taxon>
        <taxon>Cutaneotrichosporon</taxon>
    </lineage>
</organism>
<dbReference type="EMBL" id="KQ087178">
    <property type="protein sequence ID" value="KLT46301.1"/>
    <property type="molecule type" value="Genomic_DNA"/>
</dbReference>